<comment type="similarity">
    <text evidence="3 18">Belongs to the complex I subunit 2 family.</text>
</comment>
<keyword evidence="6" id="KW-0813">Transport</keyword>
<keyword evidence="12 18" id="KW-1133">Transmembrane helix</keyword>
<dbReference type="GO" id="GO:0008137">
    <property type="term" value="F:NADH dehydrogenase (ubiquinone) activity"/>
    <property type="evidence" value="ECO:0007669"/>
    <property type="project" value="UniProtKB-EC"/>
</dbReference>
<comment type="subcellular location">
    <subcellularLocation>
        <location evidence="2 18">Mitochondrion inner membrane</location>
        <topology evidence="2 18">Multi-pass membrane protein</topology>
    </subcellularLocation>
</comment>
<evidence type="ECO:0000259" key="19">
    <source>
        <dbReference type="Pfam" id="PF00361"/>
    </source>
</evidence>
<comment type="function">
    <text evidence="18">Core subunit of the mitochondrial membrane respiratory chain NADH dehydrogenase (Complex I) which catalyzes electron transfer from NADH through the respiratory chain, using ubiquinone as an electron acceptor. Essential for the catalytic activity and assembly of complex I.</text>
</comment>
<comment type="function">
    <text evidence="1">Core subunit of the mitochondrial membrane respiratory chain NADH dehydrogenase (Complex I) that is believed to belong to the minimal assembly required for catalysis. Complex I functions in the transfer of electrons from NADH to the respiratory chain. The immediate electron acceptor for the enzyme is believed to be ubiquinone.</text>
</comment>
<evidence type="ECO:0000313" key="20">
    <source>
        <dbReference type="EMBL" id="ALO70923.1"/>
    </source>
</evidence>
<keyword evidence="7 18" id="KW-0679">Respiratory chain</keyword>
<gene>
    <name evidence="20" type="primary">nad2</name>
</gene>
<dbReference type="Pfam" id="PF00361">
    <property type="entry name" value="Proton_antipo_M"/>
    <property type="match status" value="1"/>
</dbReference>
<dbReference type="GO" id="GO:0006120">
    <property type="term" value="P:mitochondrial electron transport, NADH to ubiquinone"/>
    <property type="evidence" value="ECO:0007669"/>
    <property type="project" value="InterPro"/>
</dbReference>
<evidence type="ECO:0000256" key="4">
    <source>
        <dbReference type="ARBA" id="ARBA00012944"/>
    </source>
</evidence>
<evidence type="ECO:0000256" key="13">
    <source>
        <dbReference type="ARBA" id="ARBA00023027"/>
    </source>
</evidence>
<protein>
    <recommendedName>
        <fullName evidence="5 18">NADH-ubiquinone oxidoreductase chain 2</fullName>
        <ecNumber evidence="4 18">7.1.1.2</ecNumber>
    </recommendedName>
</protein>
<keyword evidence="11 18" id="KW-0249">Electron transport</keyword>
<dbReference type="AlphaFoldDB" id="A0A0S2M8D0"/>
<evidence type="ECO:0000256" key="8">
    <source>
        <dbReference type="ARBA" id="ARBA00022692"/>
    </source>
</evidence>
<accession>A0A0S2M8D0</accession>
<keyword evidence="15 18" id="KW-0496">Mitochondrion</keyword>
<evidence type="ECO:0000256" key="3">
    <source>
        <dbReference type="ARBA" id="ARBA00007012"/>
    </source>
</evidence>
<evidence type="ECO:0000256" key="7">
    <source>
        <dbReference type="ARBA" id="ARBA00022660"/>
    </source>
</evidence>
<reference evidence="20" key="1">
    <citation type="submission" date="2015-09" db="EMBL/GenBank/DDBJ databases">
        <title>Staphyliniformia phylogenetics from de novo mitogenomic assemblies.</title>
        <authorList>
            <person name="Favreau E.A."/>
            <person name="Linard B."/>
            <person name="Vogler A.P."/>
        </authorList>
    </citation>
    <scope>NUCLEOTIDE SEQUENCE</scope>
</reference>
<evidence type="ECO:0000256" key="18">
    <source>
        <dbReference type="RuleBase" id="RU003403"/>
    </source>
</evidence>
<evidence type="ECO:0000256" key="14">
    <source>
        <dbReference type="ARBA" id="ARBA00023075"/>
    </source>
</evidence>
<keyword evidence="10 18" id="KW-1278">Translocase</keyword>
<evidence type="ECO:0000256" key="9">
    <source>
        <dbReference type="ARBA" id="ARBA00022792"/>
    </source>
</evidence>
<evidence type="ECO:0000256" key="11">
    <source>
        <dbReference type="ARBA" id="ARBA00022982"/>
    </source>
</evidence>
<evidence type="ECO:0000256" key="1">
    <source>
        <dbReference type="ARBA" id="ARBA00003257"/>
    </source>
</evidence>
<dbReference type="EC" id="7.1.1.2" evidence="4 18"/>
<feature type="transmembrane region" description="Helical" evidence="18">
    <location>
        <begin position="138"/>
        <end position="156"/>
    </location>
</feature>
<dbReference type="InterPro" id="IPR003917">
    <property type="entry name" value="NADH_UbQ_OxRdtase_chain2"/>
</dbReference>
<evidence type="ECO:0000256" key="6">
    <source>
        <dbReference type="ARBA" id="ARBA00022448"/>
    </source>
</evidence>
<dbReference type="InterPro" id="IPR050175">
    <property type="entry name" value="Complex_I_Subunit_2"/>
</dbReference>
<keyword evidence="9 18" id="KW-0999">Mitochondrion inner membrane</keyword>
<name>A0A0S2M8D0_9COLE</name>
<feature type="transmembrane region" description="Helical" evidence="18">
    <location>
        <begin position="187"/>
        <end position="207"/>
    </location>
</feature>
<dbReference type="PRINTS" id="PR01436">
    <property type="entry name" value="NADHDHGNASE2"/>
</dbReference>
<feature type="transmembrane region" description="Helical" evidence="18">
    <location>
        <begin position="81"/>
        <end position="102"/>
    </location>
</feature>
<feature type="transmembrane region" description="Helical" evidence="18">
    <location>
        <begin position="227"/>
        <end position="245"/>
    </location>
</feature>
<keyword evidence="13 18" id="KW-0520">NAD</keyword>
<keyword evidence="8 18" id="KW-0812">Transmembrane</keyword>
<feature type="transmembrane region" description="Helical" evidence="18">
    <location>
        <begin position="6"/>
        <end position="31"/>
    </location>
</feature>
<evidence type="ECO:0000256" key="16">
    <source>
        <dbReference type="ARBA" id="ARBA00023136"/>
    </source>
</evidence>
<keyword evidence="16 18" id="KW-0472">Membrane</keyword>
<evidence type="ECO:0000256" key="15">
    <source>
        <dbReference type="ARBA" id="ARBA00023128"/>
    </source>
</evidence>
<feature type="transmembrane region" description="Helical" evidence="18">
    <location>
        <begin position="304"/>
        <end position="324"/>
    </location>
</feature>
<feature type="transmembrane region" description="Helical" evidence="18">
    <location>
        <begin position="52"/>
        <end position="75"/>
    </location>
</feature>
<dbReference type="GO" id="GO:0005743">
    <property type="term" value="C:mitochondrial inner membrane"/>
    <property type="evidence" value="ECO:0007669"/>
    <property type="project" value="UniProtKB-SubCell"/>
</dbReference>
<feature type="transmembrane region" description="Helical" evidence="18">
    <location>
        <begin position="260"/>
        <end position="283"/>
    </location>
</feature>
<geneLocation type="mitochondrion" evidence="20"/>
<dbReference type="EMBL" id="KT780676">
    <property type="protein sequence ID" value="ALO70923.1"/>
    <property type="molecule type" value="Genomic_DNA"/>
</dbReference>
<evidence type="ECO:0000256" key="10">
    <source>
        <dbReference type="ARBA" id="ARBA00022967"/>
    </source>
</evidence>
<proteinExistence type="inferred from homology"/>
<keyword evidence="14 18" id="KW-0830">Ubiquinone</keyword>
<organism evidence="20">
    <name type="scientific">Sepedophilus bipunctatus</name>
    <dbReference type="NCBI Taxonomy" id="1143114"/>
    <lineage>
        <taxon>Eukaryota</taxon>
        <taxon>Metazoa</taxon>
        <taxon>Ecdysozoa</taxon>
        <taxon>Arthropoda</taxon>
        <taxon>Hexapoda</taxon>
        <taxon>Insecta</taxon>
        <taxon>Pterygota</taxon>
        <taxon>Neoptera</taxon>
        <taxon>Endopterygota</taxon>
        <taxon>Coleoptera</taxon>
        <taxon>Polyphaga</taxon>
        <taxon>Staphyliniformia</taxon>
        <taxon>Staphylinidae</taxon>
        <taxon>Tachyporinae group</taxon>
        <taxon>Tachyporinae</taxon>
        <taxon>Sepedophilus</taxon>
    </lineage>
</organism>
<evidence type="ECO:0000256" key="17">
    <source>
        <dbReference type="ARBA" id="ARBA00049551"/>
    </source>
</evidence>
<dbReference type="PANTHER" id="PTHR46552:SF1">
    <property type="entry name" value="NADH-UBIQUINONE OXIDOREDUCTASE CHAIN 2"/>
    <property type="match status" value="1"/>
</dbReference>
<comment type="catalytic activity">
    <reaction evidence="17 18">
        <text>a ubiquinone + NADH + 5 H(+)(in) = a ubiquinol + NAD(+) + 4 H(+)(out)</text>
        <dbReference type="Rhea" id="RHEA:29091"/>
        <dbReference type="Rhea" id="RHEA-COMP:9565"/>
        <dbReference type="Rhea" id="RHEA-COMP:9566"/>
        <dbReference type="ChEBI" id="CHEBI:15378"/>
        <dbReference type="ChEBI" id="CHEBI:16389"/>
        <dbReference type="ChEBI" id="CHEBI:17976"/>
        <dbReference type="ChEBI" id="CHEBI:57540"/>
        <dbReference type="ChEBI" id="CHEBI:57945"/>
        <dbReference type="EC" id="7.1.1.2"/>
    </reaction>
</comment>
<dbReference type="PANTHER" id="PTHR46552">
    <property type="entry name" value="NADH-UBIQUINONE OXIDOREDUCTASE CHAIN 2"/>
    <property type="match status" value="1"/>
</dbReference>
<feature type="domain" description="NADH:quinone oxidoreductase/Mrp antiporter transmembrane" evidence="19">
    <location>
        <begin position="16"/>
        <end position="273"/>
    </location>
</feature>
<dbReference type="InterPro" id="IPR001750">
    <property type="entry name" value="ND/Mrp_TM"/>
</dbReference>
<sequence>MFMNSLIISMIISISSSNWMGMWMGMEINLLSIIPLMNSSKNSMPSESSLKYFITQAIASTMILFSIMFSLKFAIEKTSLLFILLNSSLLIKMGAAPFHFWFPEVLEGLSWNNCMLMLTSQKITPMVLLMYNINFPKFISLIIIISSVVSTFMSFNQISLRKMMAYSSINHIAWMLSTMLFTKSMWINYFIIYSVISINIIIMFKLFNVFFISQFISKMNDSPINKIFFSMNFMSLGGIPPFLGFMPKWMAIQTLILNKFYMITLILMISSLIMLFVYMRISFTSLILNFSEILIKSYKSKKMNIIMFMNFTSMNTLILVSLNFNLT</sequence>
<evidence type="ECO:0000256" key="12">
    <source>
        <dbReference type="ARBA" id="ARBA00022989"/>
    </source>
</evidence>
<evidence type="ECO:0000256" key="5">
    <source>
        <dbReference type="ARBA" id="ARBA00021008"/>
    </source>
</evidence>
<evidence type="ECO:0000256" key="2">
    <source>
        <dbReference type="ARBA" id="ARBA00004448"/>
    </source>
</evidence>